<sequence length="131" mass="15051">MRIQDKDFTPQLKTKIEDIEQKLKEQAERLQKEHKTAFSKKGLKLEAAFDQEGNDVFQPGYSSSISVGFTDKNGDLIDLKIIKIWECERIFLGMPVLRKFPGSKVAGELLDESPEEISIELKEYMDEILTN</sequence>
<dbReference type="EMBL" id="CP107027">
    <property type="protein sequence ID" value="UYG93718.1"/>
    <property type="molecule type" value="Genomic_DNA"/>
</dbReference>
<reference evidence="2" key="1">
    <citation type="submission" date="2022-10" db="EMBL/GenBank/DDBJ databases">
        <title>Mechanism of multi-heavy metal repair in Cytobacillus Firmus M7.</title>
        <authorList>
            <person name="Li X."/>
            <person name="Yu C."/>
        </authorList>
    </citation>
    <scope>NUCLEOTIDE SEQUENCE</scope>
    <source>
        <strain evidence="2">M7</strain>
    </source>
</reference>
<dbReference type="AlphaFoldDB" id="A0AA46PFQ0"/>
<evidence type="ECO:0000313" key="3">
    <source>
        <dbReference type="Proteomes" id="UP001163104"/>
    </source>
</evidence>
<evidence type="ECO:0000256" key="1">
    <source>
        <dbReference type="SAM" id="Coils"/>
    </source>
</evidence>
<dbReference type="Proteomes" id="UP001163104">
    <property type="component" value="Chromosome"/>
</dbReference>
<feature type="coiled-coil region" evidence="1">
    <location>
        <begin position="9"/>
        <end position="40"/>
    </location>
</feature>
<accession>A0AA46PFQ0</accession>
<evidence type="ECO:0000313" key="2">
    <source>
        <dbReference type="EMBL" id="UYG93718.1"/>
    </source>
</evidence>
<organism evidence="2 3">
    <name type="scientific">Cytobacillus firmus</name>
    <name type="common">Bacillus firmus</name>
    <dbReference type="NCBI Taxonomy" id="1399"/>
    <lineage>
        <taxon>Bacteria</taxon>
        <taxon>Bacillati</taxon>
        <taxon>Bacillota</taxon>
        <taxon>Bacilli</taxon>
        <taxon>Bacillales</taxon>
        <taxon>Bacillaceae</taxon>
        <taxon>Cytobacillus</taxon>
    </lineage>
</organism>
<gene>
    <name evidence="2" type="ORF">OD459_16075</name>
</gene>
<name>A0AA46PFQ0_CYTFI</name>
<keyword evidence="1" id="KW-0175">Coiled coil</keyword>
<proteinExistence type="predicted"/>
<dbReference type="RefSeq" id="WP_048007988.1">
    <property type="nucleotide sequence ID" value="NZ_CP107027.1"/>
</dbReference>
<protein>
    <submittedName>
        <fullName evidence="2">Uncharacterized protein</fullName>
    </submittedName>
</protein>